<sequence>MSAMTTEHLVLQSAIGTTNGEMSARASMYVFALSSTLVAMGFAVQSSEAFVPFVAAVLPALFLLGVLTILRMVDISAESLQAYIGIARIRAYYRTLGDDAQVYFAASTGRWPEATGSAPSLRMGHLIGYVTSSATVIASVNAMVGAAGVVLLAHHMLGVRIAVALLVGVVCAAALLLLFYFYQRFRLSELEHAAQEGEGSRHGGPR</sequence>
<evidence type="ECO:0000313" key="2">
    <source>
        <dbReference type="EMBL" id="KUM25820.1"/>
    </source>
</evidence>
<feature type="transmembrane region" description="Helical" evidence="1">
    <location>
        <begin position="159"/>
        <end position="182"/>
    </location>
</feature>
<keyword evidence="1" id="KW-1133">Transmembrane helix</keyword>
<organism evidence="2 3">
    <name type="scientific">Rhizobium loti</name>
    <name type="common">Mesorhizobium loti</name>
    <dbReference type="NCBI Taxonomy" id="381"/>
    <lineage>
        <taxon>Bacteria</taxon>
        <taxon>Pseudomonadati</taxon>
        <taxon>Pseudomonadota</taxon>
        <taxon>Alphaproteobacteria</taxon>
        <taxon>Hyphomicrobiales</taxon>
        <taxon>Phyllobacteriaceae</taxon>
        <taxon>Mesorhizobium</taxon>
    </lineage>
</organism>
<proteinExistence type="predicted"/>
<comment type="caution">
    <text evidence="2">The sequence shown here is derived from an EMBL/GenBank/DDBJ whole genome shotgun (WGS) entry which is preliminary data.</text>
</comment>
<dbReference type="EMBL" id="LPWA01000112">
    <property type="protein sequence ID" value="KUM25820.1"/>
    <property type="molecule type" value="Genomic_DNA"/>
</dbReference>
<keyword evidence="1" id="KW-0472">Membrane</keyword>
<evidence type="ECO:0000313" key="3">
    <source>
        <dbReference type="Proteomes" id="UP000053176"/>
    </source>
</evidence>
<accession>A0A117N2Z8</accession>
<dbReference type="Proteomes" id="UP000053176">
    <property type="component" value="Unassembled WGS sequence"/>
</dbReference>
<feature type="transmembrane region" description="Helical" evidence="1">
    <location>
        <begin position="26"/>
        <end position="44"/>
    </location>
</feature>
<feature type="transmembrane region" description="Helical" evidence="1">
    <location>
        <begin position="126"/>
        <end position="153"/>
    </location>
</feature>
<dbReference type="OrthoDB" id="8097459at2"/>
<reference evidence="2 3" key="1">
    <citation type="submission" date="2015-12" db="EMBL/GenBank/DDBJ databases">
        <title>Draft genome sequence of Mesorhizobium sp. UFLA 01-765, a multitolerant efficient symbiont and plant-growth promoting strain isolated from Zn-mining soil using Leucaena leucocephala as a trap plant.</title>
        <authorList>
            <person name="Rangel W.M."/>
            <person name="Thijs S."/>
            <person name="Longatti S.M."/>
            <person name="Moreira F.M."/>
            <person name="Weyens N."/>
            <person name="Vangronsveld J."/>
            <person name="Van Hamme J.D."/>
            <person name="Bottos E.M."/>
            <person name="Rineau F."/>
        </authorList>
    </citation>
    <scope>NUCLEOTIDE SEQUENCE [LARGE SCALE GENOMIC DNA]</scope>
    <source>
        <strain evidence="2 3">UFLA 01-765</strain>
    </source>
</reference>
<dbReference type="AlphaFoldDB" id="A0A117N2Z8"/>
<protein>
    <submittedName>
        <fullName evidence="2">Uncharacterized protein</fullName>
    </submittedName>
</protein>
<keyword evidence="1" id="KW-0812">Transmembrane</keyword>
<evidence type="ECO:0000256" key="1">
    <source>
        <dbReference type="SAM" id="Phobius"/>
    </source>
</evidence>
<feature type="transmembrane region" description="Helical" evidence="1">
    <location>
        <begin position="50"/>
        <end position="70"/>
    </location>
</feature>
<gene>
    <name evidence="2" type="ORF">AU467_24185</name>
</gene>
<name>A0A117N2Z8_RHILI</name>